<organism evidence="1 2">
    <name type="scientific">Dentiscutata heterogama</name>
    <dbReference type="NCBI Taxonomy" id="1316150"/>
    <lineage>
        <taxon>Eukaryota</taxon>
        <taxon>Fungi</taxon>
        <taxon>Fungi incertae sedis</taxon>
        <taxon>Mucoromycota</taxon>
        <taxon>Glomeromycotina</taxon>
        <taxon>Glomeromycetes</taxon>
        <taxon>Diversisporales</taxon>
        <taxon>Gigasporaceae</taxon>
        <taxon>Dentiscutata</taxon>
    </lineage>
</organism>
<sequence length="193" mass="21912">MGHPISEAKVDEIPFNIREYEKYKKPLIHKLLITNKMIDMSECNIHASIVSEKNNIFSLHVEYIGGNKNRPVIVIHQIQGEKAKWFSNQNNRVKIKLGWVIIGPPTNFGFSIQYPLALKSGKYRVLEAKDYHIINNCGMFGTCALEANNIAPQAKNRSDTRTATYRKINNPKESSYVIGNYLTRQGSASQEST</sequence>
<evidence type="ECO:0000313" key="1">
    <source>
        <dbReference type="EMBL" id="CAG8498529.1"/>
    </source>
</evidence>
<evidence type="ECO:0000313" key="2">
    <source>
        <dbReference type="Proteomes" id="UP000789702"/>
    </source>
</evidence>
<protein>
    <submittedName>
        <fullName evidence="1">16671_t:CDS:1</fullName>
    </submittedName>
</protein>
<dbReference type="Proteomes" id="UP000789702">
    <property type="component" value="Unassembled WGS sequence"/>
</dbReference>
<comment type="caution">
    <text evidence="1">The sequence shown here is derived from an EMBL/GenBank/DDBJ whole genome shotgun (WGS) entry which is preliminary data.</text>
</comment>
<dbReference type="EMBL" id="CAJVPU010002289">
    <property type="protein sequence ID" value="CAG8498529.1"/>
    <property type="molecule type" value="Genomic_DNA"/>
</dbReference>
<proteinExistence type="predicted"/>
<reference evidence="1" key="1">
    <citation type="submission" date="2021-06" db="EMBL/GenBank/DDBJ databases">
        <authorList>
            <person name="Kallberg Y."/>
            <person name="Tangrot J."/>
            <person name="Rosling A."/>
        </authorList>
    </citation>
    <scope>NUCLEOTIDE SEQUENCE</scope>
    <source>
        <strain evidence="1">IL203A</strain>
    </source>
</reference>
<keyword evidence="2" id="KW-1185">Reference proteome</keyword>
<accession>A0ACA9KY49</accession>
<gene>
    <name evidence="1" type="ORF">DHETER_LOCUS2897</name>
</gene>
<name>A0ACA9KY49_9GLOM</name>